<feature type="compositionally biased region" description="Basic and acidic residues" evidence="1">
    <location>
        <begin position="71"/>
        <end position="98"/>
    </location>
</feature>
<keyword evidence="2" id="KW-0472">Membrane</keyword>
<name>A0A6G0U2K4_APHGL</name>
<dbReference type="OrthoDB" id="6620529at2759"/>
<sequence>MENQKLLDIETEVTENDQKTIFSVTDDRAVSEELKHKYENVIDDDLSILTEKVINAEKSPPIENTYEVIDQESKTVHDVQEEAEDTNKSDEEKDNLFEDDKVNHKKNEEFRTLPQVESPKVEELVSSEKPESMITDITKTVIIQENEPVDTVQSKVKVTDIPEVIPKVSTKKDSDEGDVCDIKIGPDELFCRIGLVFCALSINGLTLRNYHQKATRAAAAASIVGGSHSPPPKLRAVASARYFVDGSSAGFFRLFVLPPTPSAPYPAASSLVLLIAFAANNVVLLLLLLSYYNRTQAGLLSVVSFYCVAIRKARYYIVAQRVSVLLLFSSSSVIVIFPRVRSPVRFLPPS</sequence>
<accession>A0A6G0U2K4</accession>
<dbReference type="AlphaFoldDB" id="A0A6G0U2K4"/>
<feature type="transmembrane region" description="Helical" evidence="2">
    <location>
        <begin position="271"/>
        <end position="292"/>
    </location>
</feature>
<evidence type="ECO:0000313" key="3">
    <source>
        <dbReference type="EMBL" id="KAE9542859.1"/>
    </source>
</evidence>
<evidence type="ECO:0000256" key="2">
    <source>
        <dbReference type="SAM" id="Phobius"/>
    </source>
</evidence>
<dbReference type="Proteomes" id="UP000475862">
    <property type="component" value="Unassembled WGS sequence"/>
</dbReference>
<evidence type="ECO:0000256" key="1">
    <source>
        <dbReference type="SAM" id="MobiDB-lite"/>
    </source>
</evidence>
<feature type="transmembrane region" description="Helical" evidence="2">
    <location>
        <begin position="313"/>
        <end position="337"/>
    </location>
</feature>
<evidence type="ECO:0000313" key="4">
    <source>
        <dbReference type="Proteomes" id="UP000475862"/>
    </source>
</evidence>
<proteinExistence type="predicted"/>
<feature type="region of interest" description="Disordered" evidence="1">
    <location>
        <begin position="68"/>
        <end position="98"/>
    </location>
</feature>
<protein>
    <submittedName>
        <fullName evidence="3">Uncharacterized protein</fullName>
    </submittedName>
</protein>
<reference evidence="3 4" key="1">
    <citation type="submission" date="2019-08" db="EMBL/GenBank/DDBJ databases">
        <title>The genome of the soybean aphid Biotype 1, its phylome, world population structure and adaptation to the North American continent.</title>
        <authorList>
            <person name="Giordano R."/>
            <person name="Donthu R.K."/>
            <person name="Hernandez A.G."/>
            <person name="Wright C.L."/>
            <person name="Zimin A.V."/>
        </authorList>
    </citation>
    <scope>NUCLEOTIDE SEQUENCE [LARGE SCALE GENOMIC DNA]</scope>
    <source>
        <tissue evidence="3">Whole aphids</tissue>
    </source>
</reference>
<dbReference type="EMBL" id="VYZN01000009">
    <property type="protein sequence ID" value="KAE9542859.1"/>
    <property type="molecule type" value="Genomic_DNA"/>
</dbReference>
<keyword evidence="4" id="KW-1185">Reference proteome</keyword>
<keyword evidence="2" id="KW-1133">Transmembrane helix</keyword>
<keyword evidence="2" id="KW-0812">Transmembrane</keyword>
<comment type="caution">
    <text evidence="3">The sequence shown here is derived from an EMBL/GenBank/DDBJ whole genome shotgun (WGS) entry which is preliminary data.</text>
</comment>
<organism evidence="3 4">
    <name type="scientific">Aphis glycines</name>
    <name type="common">Soybean aphid</name>
    <dbReference type="NCBI Taxonomy" id="307491"/>
    <lineage>
        <taxon>Eukaryota</taxon>
        <taxon>Metazoa</taxon>
        <taxon>Ecdysozoa</taxon>
        <taxon>Arthropoda</taxon>
        <taxon>Hexapoda</taxon>
        <taxon>Insecta</taxon>
        <taxon>Pterygota</taxon>
        <taxon>Neoptera</taxon>
        <taxon>Paraneoptera</taxon>
        <taxon>Hemiptera</taxon>
        <taxon>Sternorrhyncha</taxon>
        <taxon>Aphidomorpha</taxon>
        <taxon>Aphidoidea</taxon>
        <taxon>Aphididae</taxon>
        <taxon>Aphidini</taxon>
        <taxon>Aphis</taxon>
        <taxon>Aphis</taxon>
    </lineage>
</organism>
<gene>
    <name evidence="3" type="ORF">AGLY_002770</name>
</gene>